<dbReference type="PANTHER" id="PTHR30173">
    <property type="entry name" value="SIGMA 19 FACTOR"/>
    <property type="match status" value="1"/>
</dbReference>
<sequence length="108" mass="11237">MVRLFAAACARGDVAAAEALLLPTAAAVCDGFPIPVGFGPGEVARLAIFLLSGQPDSTLTVEQVNGTPGLVLRRGGRVVTIAAVTCADDRIAALWFVLAQEKLKFWNA</sequence>
<dbReference type="RefSeq" id="WP_203806650.1">
    <property type="nucleotide sequence ID" value="NZ_BAAAQE010000003.1"/>
</dbReference>
<dbReference type="Proteomes" id="UP000612282">
    <property type="component" value="Unassembled WGS sequence"/>
</dbReference>
<evidence type="ECO:0000313" key="2">
    <source>
        <dbReference type="Proteomes" id="UP000612282"/>
    </source>
</evidence>
<protein>
    <submittedName>
        <fullName evidence="1">Uncharacterized protein</fullName>
    </submittedName>
</protein>
<dbReference type="SUPFAM" id="SSF54427">
    <property type="entry name" value="NTF2-like"/>
    <property type="match status" value="1"/>
</dbReference>
<evidence type="ECO:0000313" key="1">
    <source>
        <dbReference type="EMBL" id="GID60031.1"/>
    </source>
</evidence>
<dbReference type="EMBL" id="BOMG01000103">
    <property type="protein sequence ID" value="GID60031.1"/>
    <property type="molecule type" value="Genomic_DNA"/>
</dbReference>
<gene>
    <name evidence="1" type="ORF">Aco03nite_084350</name>
</gene>
<dbReference type="PANTHER" id="PTHR30173:SF36">
    <property type="entry name" value="ECF RNA POLYMERASE SIGMA FACTOR SIGJ"/>
    <property type="match status" value="1"/>
</dbReference>
<proteinExistence type="predicted"/>
<organism evidence="1 2">
    <name type="scientific">Actinoplanes couchii</name>
    <dbReference type="NCBI Taxonomy" id="403638"/>
    <lineage>
        <taxon>Bacteria</taxon>
        <taxon>Bacillati</taxon>
        <taxon>Actinomycetota</taxon>
        <taxon>Actinomycetes</taxon>
        <taxon>Micromonosporales</taxon>
        <taxon>Micromonosporaceae</taxon>
        <taxon>Actinoplanes</taxon>
    </lineage>
</organism>
<keyword evidence="2" id="KW-1185">Reference proteome</keyword>
<reference evidence="1 2" key="1">
    <citation type="submission" date="2021-01" db="EMBL/GenBank/DDBJ databases">
        <title>Whole genome shotgun sequence of Actinoplanes couchii NBRC 106145.</title>
        <authorList>
            <person name="Komaki H."/>
            <person name="Tamura T."/>
        </authorList>
    </citation>
    <scope>NUCLEOTIDE SEQUENCE [LARGE SCALE GENOMIC DNA]</scope>
    <source>
        <strain evidence="1 2">NBRC 106145</strain>
    </source>
</reference>
<dbReference type="InterPro" id="IPR052704">
    <property type="entry name" value="ECF_Sigma-70_Domain"/>
</dbReference>
<name>A0ABQ3XNF1_9ACTN</name>
<comment type="caution">
    <text evidence="1">The sequence shown here is derived from an EMBL/GenBank/DDBJ whole genome shotgun (WGS) entry which is preliminary data.</text>
</comment>
<accession>A0ABQ3XNF1</accession>
<dbReference type="InterPro" id="IPR032710">
    <property type="entry name" value="NTF2-like_dom_sf"/>
</dbReference>